<evidence type="ECO:0000313" key="3">
    <source>
        <dbReference type="Proteomes" id="UP000269945"/>
    </source>
</evidence>
<organism evidence="2 3">
    <name type="scientific">Gulo gulo</name>
    <name type="common">Wolverine</name>
    <name type="synonym">Gluton</name>
    <dbReference type="NCBI Taxonomy" id="48420"/>
    <lineage>
        <taxon>Eukaryota</taxon>
        <taxon>Metazoa</taxon>
        <taxon>Chordata</taxon>
        <taxon>Craniata</taxon>
        <taxon>Vertebrata</taxon>
        <taxon>Euteleostomi</taxon>
        <taxon>Mammalia</taxon>
        <taxon>Eutheria</taxon>
        <taxon>Laurasiatheria</taxon>
        <taxon>Carnivora</taxon>
        <taxon>Caniformia</taxon>
        <taxon>Musteloidea</taxon>
        <taxon>Mustelidae</taxon>
        <taxon>Guloninae</taxon>
        <taxon>Gulo</taxon>
    </lineage>
</organism>
<feature type="region of interest" description="Disordered" evidence="1">
    <location>
        <begin position="50"/>
        <end position="71"/>
    </location>
</feature>
<reference evidence="2 3" key="1">
    <citation type="submission" date="2018-10" db="EMBL/GenBank/DDBJ databases">
        <authorList>
            <person name="Ekblom R."/>
            <person name="Jareborg N."/>
        </authorList>
    </citation>
    <scope>NUCLEOTIDE SEQUENCE [LARGE SCALE GENOMIC DNA]</scope>
    <source>
        <tissue evidence="2">Muscle</tissue>
    </source>
</reference>
<sequence>MMLKNKTKTVNSIHKVTGASHHLCPPVLPTSFHPIPSALLPFLAASLRPDPPLPFSSGGRTRKELNSNGGQ</sequence>
<dbReference type="Proteomes" id="UP000269945">
    <property type="component" value="Unassembled WGS sequence"/>
</dbReference>
<feature type="non-terminal residue" evidence="2">
    <location>
        <position position="71"/>
    </location>
</feature>
<keyword evidence="3" id="KW-1185">Reference proteome</keyword>
<dbReference type="AlphaFoldDB" id="A0A9X9LU91"/>
<evidence type="ECO:0000256" key="1">
    <source>
        <dbReference type="SAM" id="MobiDB-lite"/>
    </source>
</evidence>
<name>A0A9X9LU91_GULGU</name>
<comment type="caution">
    <text evidence="2">The sequence shown here is derived from an EMBL/GenBank/DDBJ whole genome shotgun (WGS) entry which is preliminary data.</text>
</comment>
<dbReference type="EMBL" id="CYRY02018235">
    <property type="protein sequence ID" value="VCW96511.1"/>
    <property type="molecule type" value="Genomic_DNA"/>
</dbReference>
<evidence type="ECO:0000313" key="2">
    <source>
        <dbReference type="EMBL" id="VCW96511.1"/>
    </source>
</evidence>
<proteinExistence type="predicted"/>
<protein>
    <submittedName>
        <fullName evidence="2">Uncharacterized protein</fullName>
    </submittedName>
</protein>
<gene>
    <name evidence="2" type="ORF">BN2614_LOCUS8</name>
</gene>
<accession>A0A9X9LU91</accession>